<dbReference type="Gene3D" id="1.10.260.40">
    <property type="entry name" value="lambda repressor-like DNA-binding domains"/>
    <property type="match status" value="1"/>
</dbReference>
<evidence type="ECO:0000313" key="1">
    <source>
        <dbReference type="EMBL" id="GFO86443.1"/>
    </source>
</evidence>
<dbReference type="GO" id="GO:0003677">
    <property type="term" value="F:DNA binding"/>
    <property type="evidence" value="ECO:0007669"/>
    <property type="project" value="InterPro"/>
</dbReference>
<proteinExistence type="predicted"/>
<accession>A0A916Q8S3</accession>
<dbReference type="InterPro" id="IPR010982">
    <property type="entry name" value="Lambda_DNA-bd_dom_sf"/>
</dbReference>
<dbReference type="SUPFAM" id="SSF47413">
    <property type="entry name" value="lambda repressor-like DNA-binding domains"/>
    <property type="match status" value="1"/>
</dbReference>
<dbReference type="EMBL" id="BLYI01000062">
    <property type="protein sequence ID" value="GFO86443.1"/>
    <property type="molecule type" value="Genomic_DNA"/>
</dbReference>
<gene>
    <name evidence="1" type="ORF">ANBU17_27900</name>
</gene>
<dbReference type="AlphaFoldDB" id="A0A916Q8S3"/>
<protein>
    <submittedName>
        <fullName evidence="1">Uncharacterized protein</fullName>
    </submittedName>
</protein>
<keyword evidence="2" id="KW-1185">Reference proteome</keyword>
<reference evidence="1" key="1">
    <citation type="submission" date="2020-06" db="EMBL/GenBank/DDBJ databases">
        <title>Characterization of fructooligosaccharide metabolism and fructooligosaccharide-degrading enzymes in human commensal butyrate producers.</title>
        <authorList>
            <person name="Tanno H."/>
            <person name="Fujii T."/>
            <person name="Hirano K."/>
            <person name="Maeno S."/>
            <person name="Tonozuka T."/>
            <person name="Sakamoto M."/>
            <person name="Ohkuma M."/>
            <person name="Tochio T."/>
            <person name="Endo A."/>
        </authorList>
    </citation>
    <scope>NUCLEOTIDE SEQUENCE</scope>
    <source>
        <strain evidence="1">JCM 17466</strain>
    </source>
</reference>
<name>A0A916Q8S3_9FIRM</name>
<comment type="caution">
    <text evidence="1">The sequence shown here is derived from an EMBL/GenBank/DDBJ whole genome shotgun (WGS) entry which is preliminary data.</text>
</comment>
<dbReference type="Proteomes" id="UP000613208">
    <property type="component" value="Unassembled WGS sequence"/>
</dbReference>
<organism evidence="1 2">
    <name type="scientific">Anaerostipes butyraticus</name>
    <dbReference type="NCBI Taxonomy" id="645466"/>
    <lineage>
        <taxon>Bacteria</taxon>
        <taxon>Bacillati</taxon>
        <taxon>Bacillota</taxon>
        <taxon>Clostridia</taxon>
        <taxon>Lachnospirales</taxon>
        <taxon>Lachnospiraceae</taxon>
        <taxon>Anaerostipes</taxon>
    </lineage>
</organism>
<dbReference type="RefSeq" id="WP_201312079.1">
    <property type="nucleotide sequence ID" value="NZ_BLYI01000062.1"/>
</dbReference>
<sequence length="150" mass="16781">MNRQSTEELNETLKSTSCSSFSDYLKQLQTAPSLQDYFSIYMAQNGITAAQIIKNSGVSKSYAHEILNGRKTHPSRDHLLALCLGARMDLNTTQHALRIAQQGELYAKVPRDAAIMMHINRKVWNLIEINLFLEDHGLETIGKSSSGSEI</sequence>
<dbReference type="Pfam" id="PF13560">
    <property type="entry name" value="HTH_31"/>
    <property type="match status" value="1"/>
</dbReference>
<evidence type="ECO:0000313" key="2">
    <source>
        <dbReference type="Proteomes" id="UP000613208"/>
    </source>
</evidence>